<protein>
    <recommendedName>
        <fullName evidence="3">Transposase</fullName>
    </recommendedName>
</protein>
<comment type="caution">
    <text evidence="1">The sequence shown here is derived from an EMBL/GenBank/DDBJ whole genome shotgun (WGS) entry which is preliminary data.</text>
</comment>
<dbReference type="EMBL" id="MDUX01000059">
    <property type="protein sequence ID" value="KAF7598208.1"/>
    <property type="molecule type" value="Genomic_DNA"/>
</dbReference>
<dbReference type="InterPro" id="IPR002514">
    <property type="entry name" value="Transposase_8"/>
</dbReference>
<dbReference type="Pfam" id="PF01527">
    <property type="entry name" value="HTH_Tnp_1"/>
    <property type="match status" value="1"/>
</dbReference>
<feature type="non-terminal residue" evidence="1">
    <location>
        <position position="36"/>
    </location>
</feature>
<reference evidence="1 2" key="1">
    <citation type="submission" date="2016-08" db="EMBL/GenBank/DDBJ databases">
        <title>Candidatus Dactylopiibacterium carminicum genome sequence.</title>
        <authorList>
            <person name="Ramirez-Puebla S.T."/>
            <person name="Ormeno-Orrillo E."/>
            <person name="Vera-Ponce De Leon A."/>
            <person name="Luis L."/>
            <person name="Sanchez-Flores A."/>
            <person name="Monica R."/>
            <person name="Martinez-Romero E."/>
        </authorList>
    </citation>
    <scope>NUCLEOTIDE SEQUENCE [LARGE SCALE GENOMIC DNA]</scope>
    <source>
        <strain evidence="1">END1</strain>
    </source>
</reference>
<gene>
    <name evidence="1" type="ORF">BGI27_14665</name>
</gene>
<sequence length="36" mass="4051">MSSKRYTEEFKIEAVKQVTDRGHSVADVAGRLDVNL</sequence>
<evidence type="ECO:0000313" key="2">
    <source>
        <dbReference type="Proteomes" id="UP000623509"/>
    </source>
</evidence>
<dbReference type="Proteomes" id="UP000623509">
    <property type="component" value="Unassembled WGS sequence"/>
</dbReference>
<keyword evidence="2" id="KW-1185">Reference proteome</keyword>
<evidence type="ECO:0008006" key="3">
    <source>
        <dbReference type="Google" id="ProtNLM"/>
    </source>
</evidence>
<accession>A0ABQ7HM19</accession>
<name>A0ABQ7HM19_9RHOO</name>
<evidence type="ECO:0000313" key="1">
    <source>
        <dbReference type="EMBL" id="KAF7598208.1"/>
    </source>
</evidence>
<dbReference type="RefSeq" id="WP_141239833.1">
    <property type="nucleotide sequence ID" value="NZ_MDUX01000059.1"/>
</dbReference>
<organism evidence="1 2">
    <name type="scientific">Candidatus Dactylopiibacterium carminicum</name>
    <dbReference type="NCBI Taxonomy" id="857335"/>
    <lineage>
        <taxon>Bacteria</taxon>
        <taxon>Pseudomonadati</taxon>
        <taxon>Pseudomonadota</taxon>
        <taxon>Betaproteobacteria</taxon>
        <taxon>Rhodocyclales</taxon>
        <taxon>Rhodocyclaceae</taxon>
        <taxon>Candidatus Dactylopiibacterium</taxon>
    </lineage>
</organism>
<dbReference type="SUPFAM" id="SSF46689">
    <property type="entry name" value="Homeodomain-like"/>
    <property type="match status" value="1"/>
</dbReference>
<dbReference type="InterPro" id="IPR009057">
    <property type="entry name" value="Homeodomain-like_sf"/>
</dbReference>
<proteinExistence type="predicted"/>